<dbReference type="Proteomes" id="UP000239863">
    <property type="component" value="Unassembled WGS sequence"/>
</dbReference>
<keyword evidence="1" id="KW-0812">Transmembrane</keyword>
<dbReference type="RefSeq" id="WP_104410476.1">
    <property type="nucleotide sequence ID" value="NZ_PTIS01000017.1"/>
</dbReference>
<sequence>MSFKGFITSVMLGLVLSIISIWNFRISLYILGLFYILKGALQLINKDYYNKLLYFMNIDRYKAYELKGEEFKKYIKSDPISDFIVAFLFIYVGYKAKLPTNSIRYPLMVFLFITIDYLIETNAMIKSEKWEDYKKKSILTAMVMILAVFILLK</sequence>
<proteinExistence type="predicted"/>
<dbReference type="EMBL" id="PTIS01000017">
    <property type="protein sequence ID" value="PPK46315.1"/>
    <property type="molecule type" value="Genomic_DNA"/>
</dbReference>
<evidence type="ECO:0000256" key="1">
    <source>
        <dbReference type="SAM" id="Phobius"/>
    </source>
</evidence>
<name>A0A2S6FVI6_9CLOT</name>
<protein>
    <submittedName>
        <fullName evidence="2">Uncharacterized protein</fullName>
    </submittedName>
</protein>
<dbReference type="STRING" id="37659.GCA_000703125_00398"/>
<feature type="transmembrane region" description="Helical" evidence="1">
    <location>
        <begin position="137"/>
        <end position="152"/>
    </location>
</feature>
<organism evidence="2 3">
    <name type="scientific">Clostridium algidicarnis DSM 15099</name>
    <dbReference type="NCBI Taxonomy" id="1121295"/>
    <lineage>
        <taxon>Bacteria</taxon>
        <taxon>Bacillati</taxon>
        <taxon>Bacillota</taxon>
        <taxon>Clostridia</taxon>
        <taxon>Eubacteriales</taxon>
        <taxon>Clostridiaceae</taxon>
        <taxon>Clostridium</taxon>
    </lineage>
</organism>
<reference evidence="2 3" key="1">
    <citation type="submission" date="2018-02" db="EMBL/GenBank/DDBJ databases">
        <title>Genomic Encyclopedia of Archaeal and Bacterial Type Strains, Phase II (KMG-II): from individual species to whole genera.</title>
        <authorList>
            <person name="Goeker M."/>
        </authorList>
    </citation>
    <scope>NUCLEOTIDE SEQUENCE [LARGE SCALE GENOMIC DNA]</scope>
    <source>
        <strain evidence="2 3">DSM 15099</strain>
    </source>
</reference>
<feature type="transmembrane region" description="Helical" evidence="1">
    <location>
        <begin position="103"/>
        <end position="125"/>
    </location>
</feature>
<evidence type="ECO:0000313" key="3">
    <source>
        <dbReference type="Proteomes" id="UP000239863"/>
    </source>
</evidence>
<gene>
    <name evidence="2" type="ORF">BD821_11716</name>
</gene>
<accession>A0A2S6FVI6</accession>
<feature type="transmembrane region" description="Helical" evidence="1">
    <location>
        <begin position="6"/>
        <end position="37"/>
    </location>
</feature>
<dbReference type="AlphaFoldDB" id="A0A2S6FVI6"/>
<keyword evidence="1" id="KW-0472">Membrane</keyword>
<keyword evidence="1" id="KW-1133">Transmembrane helix</keyword>
<dbReference type="OrthoDB" id="1913697at2"/>
<comment type="caution">
    <text evidence="2">The sequence shown here is derived from an EMBL/GenBank/DDBJ whole genome shotgun (WGS) entry which is preliminary data.</text>
</comment>
<evidence type="ECO:0000313" key="2">
    <source>
        <dbReference type="EMBL" id="PPK46315.1"/>
    </source>
</evidence>